<evidence type="ECO:0000313" key="4">
    <source>
        <dbReference type="EMBL" id="RNL78663.1"/>
    </source>
</evidence>
<dbReference type="GO" id="GO:0016787">
    <property type="term" value="F:hydrolase activity"/>
    <property type="evidence" value="ECO:0007669"/>
    <property type="project" value="UniProtKB-KW"/>
</dbReference>
<gene>
    <name evidence="4" type="ORF">EFL95_06145</name>
</gene>
<evidence type="ECO:0000256" key="1">
    <source>
        <dbReference type="ARBA" id="ARBA00022801"/>
    </source>
</evidence>
<dbReference type="InterPro" id="IPR023365">
    <property type="entry name" value="Sortase_dom-sf"/>
</dbReference>
<evidence type="ECO:0000256" key="3">
    <source>
        <dbReference type="SAM" id="MobiDB-lite"/>
    </source>
</evidence>
<dbReference type="InterPro" id="IPR042001">
    <property type="entry name" value="Sortase_F"/>
</dbReference>
<proteinExistence type="predicted"/>
<dbReference type="AlphaFoldDB" id="A0A3N0DTD3"/>
<dbReference type="InterPro" id="IPR005754">
    <property type="entry name" value="Sortase"/>
</dbReference>
<dbReference type="CDD" id="cd05829">
    <property type="entry name" value="Sortase_F"/>
    <property type="match status" value="1"/>
</dbReference>
<dbReference type="EMBL" id="RJSG01000002">
    <property type="protein sequence ID" value="RNL78663.1"/>
    <property type="molecule type" value="Genomic_DNA"/>
</dbReference>
<accession>A0A3N0DTD3</accession>
<evidence type="ECO:0000256" key="2">
    <source>
        <dbReference type="PIRSR" id="PIRSR605754-1"/>
    </source>
</evidence>
<dbReference type="Pfam" id="PF04203">
    <property type="entry name" value="Sortase"/>
    <property type="match status" value="1"/>
</dbReference>
<feature type="active site" description="Acyl-thioester intermediate" evidence="2">
    <location>
        <position position="158"/>
    </location>
</feature>
<dbReference type="Gene3D" id="2.40.260.10">
    <property type="entry name" value="Sortase"/>
    <property type="match status" value="1"/>
</dbReference>
<feature type="active site" description="Proton donor/acceptor" evidence="2">
    <location>
        <position position="91"/>
    </location>
</feature>
<feature type="region of interest" description="Disordered" evidence="3">
    <location>
        <begin position="181"/>
        <end position="222"/>
    </location>
</feature>
<feature type="compositionally biased region" description="Low complexity" evidence="3">
    <location>
        <begin position="181"/>
        <end position="204"/>
    </location>
</feature>
<comment type="caution">
    <text evidence="4">The sequence shown here is derived from an EMBL/GenBank/DDBJ whole genome shotgun (WGS) entry which is preliminary data.</text>
</comment>
<keyword evidence="5" id="KW-1185">Reference proteome</keyword>
<reference evidence="4 5" key="1">
    <citation type="submission" date="2018-11" db="EMBL/GenBank/DDBJ databases">
        <authorList>
            <person name="Li F."/>
        </authorList>
    </citation>
    <scope>NUCLEOTIDE SEQUENCE [LARGE SCALE GENOMIC DNA]</scope>
    <source>
        <strain evidence="4 5">KIS18-7</strain>
    </source>
</reference>
<sequence length="222" mass="23397">MVVAGFAIPSPGLSIAGPDASYGQGRYRLLAHPAAPTLLIVPSIGLKAPVIPIDADANHVLHPPADVHEVGWWRGSAKPGSLHGQTLITGHTVHTGGGVMNQLGDLHPGAMIEVKTALGVLEYKATKVFVYTKPELAKHANELFGQKREHNRLVLVTCTGWTGSEYTSNIIVFAEPLGVLRTSRTPGTTPGKTPAKTPSKSPSRGTDDEKPGHQPVQVEPAA</sequence>
<dbReference type="Proteomes" id="UP000277094">
    <property type="component" value="Unassembled WGS sequence"/>
</dbReference>
<keyword evidence="1" id="KW-0378">Hydrolase</keyword>
<organism evidence="4 5">
    <name type="scientific">Nocardioides marmorisolisilvae</name>
    <dbReference type="NCBI Taxonomy" id="1542737"/>
    <lineage>
        <taxon>Bacteria</taxon>
        <taxon>Bacillati</taxon>
        <taxon>Actinomycetota</taxon>
        <taxon>Actinomycetes</taxon>
        <taxon>Propionibacteriales</taxon>
        <taxon>Nocardioidaceae</taxon>
        <taxon>Nocardioides</taxon>
    </lineage>
</organism>
<protein>
    <submittedName>
        <fullName evidence="4">Class F sortase</fullName>
    </submittedName>
</protein>
<evidence type="ECO:0000313" key="5">
    <source>
        <dbReference type="Proteomes" id="UP000277094"/>
    </source>
</evidence>
<name>A0A3N0DTD3_9ACTN</name>
<dbReference type="SUPFAM" id="SSF63817">
    <property type="entry name" value="Sortase"/>
    <property type="match status" value="1"/>
</dbReference>